<dbReference type="PANTHER" id="PTHR46954:SF1">
    <property type="entry name" value="C2H2-TYPE DOMAIN-CONTAINING PROTEIN"/>
    <property type="match status" value="1"/>
</dbReference>
<accession>A0ABN7VQD3</accession>
<dbReference type="Proteomes" id="UP000789901">
    <property type="component" value="Unassembled WGS sequence"/>
</dbReference>
<comment type="caution">
    <text evidence="1">The sequence shown here is derived from an EMBL/GenBank/DDBJ whole genome shotgun (WGS) entry which is preliminary data.</text>
</comment>
<keyword evidence="2" id="KW-1185">Reference proteome</keyword>
<name>A0ABN7VQD3_GIGMA</name>
<dbReference type="EMBL" id="CAJVQB010019382">
    <property type="protein sequence ID" value="CAG8790959.1"/>
    <property type="molecule type" value="Genomic_DNA"/>
</dbReference>
<organism evidence="1 2">
    <name type="scientific">Gigaspora margarita</name>
    <dbReference type="NCBI Taxonomy" id="4874"/>
    <lineage>
        <taxon>Eukaryota</taxon>
        <taxon>Fungi</taxon>
        <taxon>Fungi incertae sedis</taxon>
        <taxon>Mucoromycota</taxon>
        <taxon>Glomeromycotina</taxon>
        <taxon>Glomeromycetes</taxon>
        <taxon>Diversisporales</taxon>
        <taxon>Gigasporaceae</taxon>
        <taxon>Gigaspora</taxon>
    </lineage>
</organism>
<protein>
    <submittedName>
        <fullName evidence="1">17590_t:CDS:1</fullName>
    </submittedName>
</protein>
<proteinExistence type="predicted"/>
<sequence length="157" mass="18378">MKPHVDEHYCLASVKMAREFATTFANYSLIISQDDKAKISLGIPVVSRTFRYIQTFNESVTISDYDFFCKKYFVGTLSLTHIRDLINISKCNNFVPILKHRDHFKSIQILLVDIGPDENPKYLKNIVEYCHLFRELDFDYLSAQMHAPYRLAYNPVE</sequence>
<dbReference type="PANTHER" id="PTHR46954">
    <property type="entry name" value="C2H2-TYPE DOMAIN-CONTAINING PROTEIN"/>
    <property type="match status" value="1"/>
</dbReference>
<gene>
    <name evidence="1" type="ORF">GMARGA_LOCUS21227</name>
</gene>
<evidence type="ECO:0000313" key="1">
    <source>
        <dbReference type="EMBL" id="CAG8790959.1"/>
    </source>
</evidence>
<reference evidence="1 2" key="1">
    <citation type="submission" date="2021-06" db="EMBL/GenBank/DDBJ databases">
        <authorList>
            <person name="Kallberg Y."/>
            <person name="Tangrot J."/>
            <person name="Rosling A."/>
        </authorList>
    </citation>
    <scope>NUCLEOTIDE SEQUENCE [LARGE SCALE GENOMIC DNA]</scope>
    <source>
        <strain evidence="1 2">120-4 pot B 10/14</strain>
    </source>
</reference>
<evidence type="ECO:0000313" key="2">
    <source>
        <dbReference type="Proteomes" id="UP000789901"/>
    </source>
</evidence>